<dbReference type="AlphaFoldDB" id="A0A8J5GLD2"/>
<gene>
    <name evidence="3" type="ORF">ZIOFF_038097</name>
</gene>
<accession>A0A8J5GLD2</accession>
<name>A0A8J5GLD2_ZINOF</name>
<dbReference type="Proteomes" id="UP000734854">
    <property type="component" value="Unassembled WGS sequence"/>
</dbReference>
<comment type="caution">
    <text evidence="3">The sequence shown here is derived from an EMBL/GenBank/DDBJ whole genome shotgun (WGS) entry which is preliminary data.</text>
</comment>
<evidence type="ECO:0000313" key="3">
    <source>
        <dbReference type="EMBL" id="KAG6505732.1"/>
    </source>
</evidence>
<dbReference type="EMBL" id="JACMSC010000010">
    <property type="protein sequence ID" value="KAG6505732.1"/>
    <property type="molecule type" value="Genomic_DNA"/>
</dbReference>
<dbReference type="SUPFAM" id="SSF55874">
    <property type="entry name" value="ATPase domain of HSP90 chaperone/DNA topoisomerase II/histidine kinase"/>
    <property type="match status" value="1"/>
</dbReference>
<dbReference type="InterPro" id="IPR036890">
    <property type="entry name" value="HATPase_C_sf"/>
</dbReference>
<keyword evidence="4" id="KW-1185">Reference proteome</keyword>
<reference evidence="3 4" key="1">
    <citation type="submission" date="2020-08" db="EMBL/GenBank/DDBJ databases">
        <title>Plant Genome Project.</title>
        <authorList>
            <person name="Zhang R.-G."/>
        </authorList>
    </citation>
    <scope>NUCLEOTIDE SEQUENCE [LARGE SCALE GENOMIC DNA]</scope>
    <source>
        <tissue evidence="3">Rhizome</tissue>
    </source>
</reference>
<evidence type="ECO:0000259" key="2">
    <source>
        <dbReference type="Pfam" id="PF02518"/>
    </source>
</evidence>
<proteinExistence type="predicted"/>
<dbReference type="PANTHER" id="PTHR48444">
    <property type="entry name" value="DNA TOPOISOMERASE 6 SUBUNIT B"/>
    <property type="match status" value="1"/>
</dbReference>
<protein>
    <recommendedName>
        <fullName evidence="2">Histidine kinase/HSP90-like ATPase domain-containing protein</fullName>
    </recommendedName>
</protein>
<dbReference type="Gene3D" id="3.30.565.10">
    <property type="entry name" value="Histidine kinase-like ATPase, C-terminal domain"/>
    <property type="match status" value="1"/>
</dbReference>
<organism evidence="3 4">
    <name type="scientific">Zingiber officinale</name>
    <name type="common">Ginger</name>
    <name type="synonym">Amomum zingiber</name>
    <dbReference type="NCBI Taxonomy" id="94328"/>
    <lineage>
        <taxon>Eukaryota</taxon>
        <taxon>Viridiplantae</taxon>
        <taxon>Streptophyta</taxon>
        <taxon>Embryophyta</taxon>
        <taxon>Tracheophyta</taxon>
        <taxon>Spermatophyta</taxon>
        <taxon>Magnoliopsida</taxon>
        <taxon>Liliopsida</taxon>
        <taxon>Zingiberales</taxon>
        <taxon>Zingiberaceae</taxon>
        <taxon>Zingiber</taxon>
    </lineage>
</organism>
<evidence type="ECO:0000256" key="1">
    <source>
        <dbReference type="SAM" id="MobiDB-lite"/>
    </source>
</evidence>
<dbReference type="PANTHER" id="PTHR48444:SF1">
    <property type="entry name" value="DNA TOPOISOMERASE 6 SUBUNIT B"/>
    <property type="match status" value="1"/>
</dbReference>
<feature type="domain" description="Histidine kinase/HSP90-like ATPase" evidence="2">
    <location>
        <begin position="69"/>
        <end position="151"/>
    </location>
</feature>
<feature type="region of interest" description="Disordered" evidence="1">
    <location>
        <begin position="1"/>
        <end position="34"/>
    </location>
</feature>
<evidence type="ECO:0000313" key="4">
    <source>
        <dbReference type="Proteomes" id="UP000734854"/>
    </source>
</evidence>
<dbReference type="Pfam" id="PF02518">
    <property type="entry name" value="HATPase_c"/>
    <property type="match status" value="1"/>
</dbReference>
<dbReference type="InterPro" id="IPR003594">
    <property type="entry name" value="HATPase_dom"/>
</dbReference>
<sequence length="162" mass="18080">MDSGDSVDGSPDEPKTPNRGRSKMTKKETESVLKQKSPAEFFAENKNIAGFDNFLYQVNIFTPHQPGKSLYTTIRELVENALDSAEAISQLPDIELVIVHMLIVVVSFVLQDNGRGMPHDEIPNMFGRVLSGTKYGLKQTRGKFGLGAKMVPWFLLHHSFTL</sequence>